<organism evidence="1">
    <name type="scientific">Arundo donax</name>
    <name type="common">Giant reed</name>
    <name type="synonym">Donax arundinaceus</name>
    <dbReference type="NCBI Taxonomy" id="35708"/>
    <lineage>
        <taxon>Eukaryota</taxon>
        <taxon>Viridiplantae</taxon>
        <taxon>Streptophyta</taxon>
        <taxon>Embryophyta</taxon>
        <taxon>Tracheophyta</taxon>
        <taxon>Spermatophyta</taxon>
        <taxon>Magnoliopsida</taxon>
        <taxon>Liliopsida</taxon>
        <taxon>Poales</taxon>
        <taxon>Poaceae</taxon>
        <taxon>PACMAD clade</taxon>
        <taxon>Arundinoideae</taxon>
        <taxon>Arundineae</taxon>
        <taxon>Arundo</taxon>
    </lineage>
</organism>
<reference evidence="1" key="2">
    <citation type="journal article" date="2015" name="Data Brief">
        <title>Shoot transcriptome of the giant reed, Arundo donax.</title>
        <authorList>
            <person name="Barrero R.A."/>
            <person name="Guerrero F.D."/>
            <person name="Moolhuijzen P."/>
            <person name="Goolsby J.A."/>
            <person name="Tidwell J."/>
            <person name="Bellgard S.E."/>
            <person name="Bellgard M.I."/>
        </authorList>
    </citation>
    <scope>NUCLEOTIDE SEQUENCE</scope>
    <source>
        <tissue evidence="1">Shoot tissue taken approximately 20 cm above the soil surface</tissue>
    </source>
</reference>
<reference evidence="1" key="1">
    <citation type="submission" date="2014-09" db="EMBL/GenBank/DDBJ databases">
        <authorList>
            <person name="Magalhaes I.L.F."/>
            <person name="Oliveira U."/>
            <person name="Santos F.R."/>
            <person name="Vidigal T.H.D.A."/>
            <person name="Brescovit A.D."/>
            <person name="Santos A.J."/>
        </authorList>
    </citation>
    <scope>NUCLEOTIDE SEQUENCE</scope>
    <source>
        <tissue evidence="1">Shoot tissue taken approximately 20 cm above the soil surface</tissue>
    </source>
</reference>
<sequence>MKGLGIFVDFLGVF</sequence>
<dbReference type="EMBL" id="GBRH01249698">
    <property type="protein sequence ID" value="JAD48197.1"/>
    <property type="molecule type" value="Transcribed_RNA"/>
</dbReference>
<accession>A0A0A9AMA6</accession>
<proteinExistence type="predicted"/>
<name>A0A0A9AMA6_ARUDO</name>
<protein>
    <submittedName>
        <fullName evidence="1">Uncharacterized protein</fullName>
    </submittedName>
</protein>
<evidence type="ECO:0000313" key="1">
    <source>
        <dbReference type="EMBL" id="JAD48197.1"/>
    </source>
</evidence>